<sequence>FLSHDGSLTLLFCPDQCTMAWLWDESPVRANVELFSFNSSCRAPAALRSSPLQRGALRPAAVPCPSTGARFRAELTLSPSLSRLKRRGLKPTPSLCWETLPFSACPLWLSIIRFSLCSAYFSTSGEHSAEPGSQGILPVRSPLPQTCPLNVAAGPLVSTLSSNSCARHLCPSWHDLQVISASATRSKQGRMKKSPNRSAPCHFGQNPTSLFMAGGRKGCSGCLKSSLCLTWM</sequence>
<evidence type="ECO:0000313" key="1">
    <source>
        <dbReference type="EMBL" id="MEQ2165967.1"/>
    </source>
</evidence>
<evidence type="ECO:0000313" key="2">
    <source>
        <dbReference type="Proteomes" id="UP001476798"/>
    </source>
</evidence>
<proteinExistence type="predicted"/>
<comment type="caution">
    <text evidence="1">The sequence shown here is derived from an EMBL/GenBank/DDBJ whole genome shotgun (WGS) entry which is preliminary data.</text>
</comment>
<protein>
    <submittedName>
        <fullName evidence="1">Uncharacterized protein</fullName>
    </submittedName>
</protein>
<accession>A0ABV0N3M1</accession>
<dbReference type="EMBL" id="JAHRIO010022327">
    <property type="protein sequence ID" value="MEQ2165967.1"/>
    <property type="molecule type" value="Genomic_DNA"/>
</dbReference>
<gene>
    <name evidence="1" type="ORF">GOODEAATRI_022623</name>
</gene>
<organism evidence="1 2">
    <name type="scientific">Goodea atripinnis</name>
    <dbReference type="NCBI Taxonomy" id="208336"/>
    <lineage>
        <taxon>Eukaryota</taxon>
        <taxon>Metazoa</taxon>
        <taxon>Chordata</taxon>
        <taxon>Craniata</taxon>
        <taxon>Vertebrata</taxon>
        <taxon>Euteleostomi</taxon>
        <taxon>Actinopterygii</taxon>
        <taxon>Neopterygii</taxon>
        <taxon>Teleostei</taxon>
        <taxon>Neoteleostei</taxon>
        <taxon>Acanthomorphata</taxon>
        <taxon>Ovalentaria</taxon>
        <taxon>Atherinomorphae</taxon>
        <taxon>Cyprinodontiformes</taxon>
        <taxon>Goodeidae</taxon>
        <taxon>Goodea</taxon>
    </lineage>
</organism>
<reference evidence="1 2" key="1">
    <citation type="submission" date="2021-06" db="EMBL/GenBank/DDBJ databases">
        <authorList>
            <person name="Palmer J.M."/>
        </authorList>
    </citation>
    <scope>NUCLEOTIDE SEQUENCE [LARGE SCALE GENOMIC DNA]</scope>
    <source>
        <strain evidence="1 2">GA_2019</strain>
        <tissue evidence="1">Muscle</tissue>
    </source>
</reference>
<keyword evidence="2" id="KW-1185">Reference proteome</keyword>
<dbReference type="Proteomes" id="UP001476798">
    <property type="component" value="Unassembled WGS sequence"/>
</dbReference>
<name>A0ABV0N3M1_9TELE</name>
<feature type="non-terminal residue" evidence="1">
    <location>
        <position position="1"/>
    </location>
</feature>